<dbReference type="AlphaFoldDB" id="A0AAE9XW65"/>
<evidence type="ECO:0008006" key="4">
    <source>
        <dbReference type="Google" id="ProtNLM"/>
    </source>
</evidence>
<dbReference type="EMBL" id="CP116805">
    <property type="protein sequence ID" value="WCL55428.1"/>
    <property type="molecule type" value="Genomic_DNA"/>
</dbReference>
<protein>
    <recommendedName>
        <fullName evidence="4">DUF2059 domain-containing protein</fullName>
    </recommendedName>
</protein>
<keyword evidence="3" id="KW-1185">Reference proteome</keyword>
<dbReference type="Proteomes" id="UP001217500">
    <property type="component" value="Chromosome"/>
</dbReference>
<proteinExistence type="predicted"/>
<feature type="chain" id="PRO_5042127050" description="DUF2059 domain-containing protein" evidence="1">
    <location>
        <begin position="28"/>
        <end position="186"/>
    </location>
</feature>
<organism evidence="2 3">
    <name type="scientific">Gimibacter soli</name>
    <dbReference type="NCBI Taxonomy" id="3024400"/>
    <lineage>
        <taxon>Bacteria</taxon>
        <taxon>Pseudomonadati</taxon>
        <taxon>Pseudomonadota</taxon>
        <taxon>Alphaproteobacteria</taxon>
        <taxon>Kordiimonadales</taxon>
        <taxon>Temperatibacteraceae</taxon>
        <taxon>Gimibacter</taxon>
    </lineage>
</organism>
<evidence type="ECO:0000256" key="1">
    <source>
        <dbReference type="SAM" id="SignalP"/>
    </source>
</evidence>
<reference evidence="2" key="1">
    <citation type="submission" date="2023-01" db="EMBL/GenBank/DDBJ databases">
        <title>The genome sequence of Kordiimonadaceae bacterium 6D33.</title>
        <authorList>
            <person name="Liu Y."/>
        </authorList>
    </citation>
    <scope>NUCLEOTIDE SEQUENCE</scope>
    <source>
        <strain evidence="2">6D33</strain>
    </source>
</reference>
<evidence type="ECO:0000313" key="2">
    <source>
        <dbReference type="EMBL" id="WCL55428.1"/>
    </source>
</evidence>
<keyword evidence="1" id="KW-0732">Signal</keyword>
<feature type="signal peptide" evidence="1">
    <location>
        <begin position="1"/>
        <end position="27"/>
    </location>
</feature>
<dbReference type="KEGG" id="gso:PH603_06605"/>
<accession>A0AAE9XW65</accession>
<evidence type="ECO:0000313" key="3">
    <source>
        <dbReference type="Proteomes" id="UP001217500"/>
    </source>
</evidence>
<gene>
    <name evidence="2" type="ORF">PH603_06605</name>
</gene>
<sequence length="186" mass="19952">MPRRHGLAPRTLLQAALYFGLTLPAAAGMPGDFSTPDMASAESFGPTLELAATDARVTALRFIRETELNRNLSLLILNDVKTTPEVAALVERYGFEAAKTIVVRLIRDAQGTYGAAWDEVMADLYQQHFTAGELASLVSDHEASPHFSRLMNLQADLGAGARQKGSTVIAAARARVLGEVAALTRS</sequence>
<dbReference type="RefSeq" id="WP_289505238.1">
    <property type="nucleotide sequence ID" value="NZ_CP116805.1"/>
</dbReference>
<name>A0AAE9XW65_9PROT</name>